<dbReference type="InterPro" id="IPR027469">
    <property type="entry name" value="Cation_efflux_TMD_sf"/>
</dbReference>
<keyword evidence="4 9" id="KW-0812">Transmembrane</keyword>
<dbReference type="SUPFAM" id="SSF160240">
    <property type="entry name" value="Cation efflux protein cytoplasmic domain-like"/>
    <property type="match status" value="1"/>
</dbReference>
<name>A0A2G8JN33_STIJA</name>
<evidence type="ECO:0000256" key="2">
    <source>
        <dbReference type="ARBA" id="ARBA00008873"/>
    </source>
</evidence>
<feature type="transmembrane region" description="Helical" evidence="9">
    <location>
        <begin position="49"/>
        <end position="73"/>
    </location>
</feature>
<evidence type="ECO:0000256" key="5">
    <source>
        <dbReference type="ARBA" id="ARBA00022833"/>
    </source>
</evidence>
<dbReference type="GO" id="GO:0006882">
    <property type="term" value="P:intracellular zinc ion homeostasis"/>
    <property type="evidence" value="ECO:0007669"/>
    <property type="project" value="TreeGrafter"/>
</dbReference>
<dbReference type="STRING" id="307972.A0A2G8JN33"/>
<proteinExistence type="inferred from homology"/>
<evidence type="ECO:0000256" key="3">
    <source>
        <dbReference type="ARBA" id="ARBA00022448"/>
    </source>
</evidence>
<dbReference type="InterPro" id="IPR002524">
    <property type="entry name" value="Cation_efflux"/>
</dbReference>
<dbReference type="SUPFAM" id="SSF161111">
    <property type="entry name" value="Cation efflux protein transmembrane domain-like"/>
    <property type="match status" value="1"/>
</dbReference>
<feature type="compositionally biased region" description="Low complexity" evidence="8">
    <location>
        <begin position="96"/>
        <end position="115"/>
    </location>
</feature>
<reference evidence="12 13" key="1">
    <citation type="journal article" date="2017" name="PLoS Biol.">
        <title>The sea cucumber genome provides insights into morphological evolution and visceral regeneration.</title>
        <authorList>
            <person name="Zhang X."/>
            <person name="Sun L."/>
            <person name="Yuan J."/>
            <person name="Sun Y."/>
            <person name="Gao Y."/>
            <person name="Zhang L."/>
            <person name="Li S."/>
            <person name="Dai H."/>
            <person name="Hamel J.F."/>
            <person name="Liu C."/>
            <person name="Yu Y."/>
            <person name="Liu S."/>
            <person name="Lin W."/>
            <person name="Guo K."/>
            <person name="Jin S."/>
            <person name="Xu P."/>
            <person name="Storey K.B."/>
            <person name="Huan P."/>
            <person name="Zhang T."/>
            <person name="Zhou Y."/>
            <person name="Zhang J."/>
            <person name="Lin C."/>
            <person name="Li X."/>
            <person name="Xing L."/>
            <person name="Huo D."/>
            <person name="Sun M."/>
            <person name="Wang L."/>
            <person name="Mercier A."/>
            <person name="Li F."/>
            <person name="Yang H."/>
            <person name="Xiang J."/>
        </authorList>
    </citation>
    <scope>NUCLEOTIDE SEQUENCE [LARGE SCALE GENOMIC DNA]</scope>
    <source>
        <strain evidence="12">Shaxun</strain>
        <tissue evidence="12">Muscle</tissue>
    </source>
</reference>
<evidence type="ECO:0000259" key="11">
    <source>
        <dbReference type="Pfam" id="PF16916"/>
    </source>
</evidence>
<comment type="subcellular location">
    <subcellularLocation>
        <location evidence="1">Membrane</location>
        <topology evidence="1">Multi-pass membrane protein</topology>
    </subcellularLocation>
</comment>
<feature type="domain" description="Cation efflux protein transmembrane" evidence="10">
    <location>
        <begin position="4"/>
        <end position="222"/>
    </location>
</feature>
<gene>
    <name evidence="12" type="ORF">BSL78_26034</name>
</gene>
<dbReference type="EMBL" id="MRZV01001553">
    <property type="protein sequence ID" value="PIK37128.1"/>
    <property type="molecule type" value="Genomic_DNA"/>
</dbReference>
<feature type="compositionally biased region" description="Basic residues" evidence="8">
    <location>
        <begin position="79"/>
        <end position="95"/>
    </location>
</feature>
<keyword evidence="13" id="KW-1185">Reference proteome</keyword>
<dbReference type="Pfam" id="PF01545">
    <property type="entry name" value="Cation_efflux"/>
    <property type="match status" value="1"/>
</dbReference>
<feature type="transmembrane region" description="Helical" evidence="9">
    <location>
        <begin position="162"/>
        <end position="184"/>
    </location>
</feature>
<evidence type="ECO:0000313" key="13">
    <source>
        <dbReference type="Proteomes" id="UP000230750"/>
    </source>
</evidence>
<dbReference type="PANTHER" id="PTHR45820">
    <property type="entry name" value="FI23527P1"/>
    <property type="match status" value="1"/>
</dbReference>
<evidence type="ECO:0000259" key="10">
    <source>
        <dbReference type="Pfam" id="PF01545"/>
    </source>
</evidence>
<feature type="region of interest" description="Disordered" evidence="8">
    <location>
        <begin position="334"/>
        <end position="359"/>
    </location>
</feature>
<comment type="caution">
    <text evidence="12">The sequence shown here is derived from an EMBL/GenBank/DDBJ whole genome shotgun (WGS) entry which is preliminary data.</text>
</comment>
<feature type="non-terminal residue" evidence="12">
    <location>
        <position position="1"/>
    </location>
</feature>
<keyword evidence="7 9" id="KW-0472">Membrane</keyword>
<evidence type="ECO:0000256" key="6">
    <source>
        <dbReference type="ARBA" id="ARBA00022989"/>
    </source>
</evidence>
<dbReference type="PANTHER" id="PTHR45820:SF4">
    <property type="entry name" value="ZINC TRANSPORTER 63C, ISOFORM F"/>
    <property type="match status" value="1"/>
</dbReference>
<dbReference type="OrthoDB" id="29444at2759"/>
<dbReference type="InterPro" id="IPR036837">
    <property type="entry name" value="Cation_efflux_CTD_sf"/>
</dbReference>
<dbReference type="Proteomes" id="UP000230750">
    <property type="component" value="Unassembled WGS sequence"/>
</dbReference>
<feature type="region of interest" description="Disordered" evidence="8">
    <location>
        <begin position="79"/>
        <end position="128"/>
    </location>
</feature>
<organism evidence="12 13">
    <name type="scientific">Stichopus japonicus</name>
    <name type="common">Sea cucumber</name>
    <dbReference type="NCBI Taxonomy" id="307972"/>
    <lineage>
        <taxon>Eukaryota</taxon>
        <taxon>Metazoa</taxon>
        <taxon>Echinodermata</taxon>
        <taxon>Eleutherozoa</taxon>
        <taxon>Echinozoa</taxon>
        <taxon>Holothuroidea</taxon>
        <taxon>Aspidochirotacea</taxon>
        <taxon>Aspidochirotida</taxon>
        <taxon>Stichopodidae</taxon>
        <taxon>Apostichopus</taxon>
    </lineage>
</organism>
<keyword evidence="6 9" id="KW-1133">Transmembrane helix</keyword>
<comment type="similarity">
    <text evidence="2">Belongs to the cation diffusion facilitator (CDF) transporter (TC 2.A.4) family. SLC30A subfamily.</text>
</comment>
<dbReference type="InterPro" id="IPR058533">
    <property type="entry name" value="Cation_efflux_TM"/>
</dbReference>
<keyword evidence="3" id="KW-0813">Transport</keyword>
<evidence type="ECO:0000256" key="1">
    <source>
        <dbReference type="ARBA" id="ARBA00004141"/>
    </source>
</evidence>
<evidence type="ECO:0000256" key="8">
    <source>
        <dbReference type="SAM" id="MobiDB-lite"/>
    </source>
</evidence>
<dbReference type="Pfam" id="PF16916">
    <property type="entry name" value="ZT_dimer"/>
    <property type="match status" value="1"/>
</dbReference>
<evidence type="ECO:0000313" key="12">
    <source>
        <dbReference type="EMBL" id="PIK37128.1"/>
    </source>
</evidence>
<feature type="transmembrane region" description="Helical" evidence="9">
    <location>
        <begin position="18"/>
        <end position="37"/>
    </location>
</feature>
<keyword evidence="5" id="KW-0862">Zinc</keyword>
<dbReference type="InterPro" id="IPR027470">
    <property type="entry name" value="Cation_efflux_CTD"/>
</dbReference>
<evidence type="ECO:0000256" key="4">
    <source>
        <dbReference type="ARBA" id="ARBA00022692"/>
    </source>
</evidence>
<evidence type="ECO:0000256" key="7">
    <source>
        <dbReference type="ARBA" id="ARBA00023136"/>
    </source>
</evidence>
<evidence type="ECO:0000256" key="9">
    <source>
        <dbReference type="SAM" id="Phobius"/>
    </source>
</evidence>
<dbReference type="NCBIfam" id="TIGR01297">
    <property type="entry name" value="CDF"/>
    <property type="match status" value="1"/>
</dbReference>
<dbReference type="GO" id="GO:0005385">
    <property type="term" value="F:zinc ion transmembrane transporter activity"/>
    <property type="evidence" value="ECO:0007669"/>
    <property type="project" value="TreeGrafter"/>
</dbReference>
<sequence length="359" mass="38914">IAEKNTPKNTFGWQRAEVLGALVNSVFLISLCFTIVVDSLKRFLQTEPVSNPSIVLIVGSIGFLINLVGLGLLSTHGVGHGHSHGGHSHKPKTRSVSRSPIINSSSEDNTPSDSSIPPPVTANGTAAATSPEDVGVSMITEGVDEEDVFVANGSAHLNMRGVFLHVLGDALGSVVVMISATIIWKVDANWTIYVDPALSLFIVIIISSSTIPLLWQSSQILLLSIPQDLNMNQIRVEILALPYVKTIHDLHLWQLSGDKNIFTAHVCFNSQDDYTQGERSIKDILHKQGIHSSTIQPEFETSERHSSVGSMDEESCLLMCNSQKCEAQTCCASRKPSIKQLPPSPPEEDSPTRSHGVRT</sequence>
<feature type="domain" description="Cation efflux protein cytoplasmic" evidence="11">
    <location>
        <begin position="226"/>
        <end position="298"/>
    </location>
</feature>
<accession>A0A2G8JN33</accession>
<dbReference type="AlphaFoldDB" id="A0A2G8JN33"/>
<dbReference type="GO" id="GO:0016020">
    <property type="term" value="C:membrane"/>
    <property type="evidence" value="ECO:0007669"/>
    <property type="project" value="UniProtKB-SubCell"/>
</dbReference>
<protein>
    <submittedName>
        <fullName evidence="12">Putative zinc transporter 1-like isoform X2</fullName>
    </submittedName>
</protein>
<feature type="transmembrane region" description="Helical" evidence="9">
    <location>
        <begin position="196"/>
        <end position="215"/>
    </location>
</feature>
<dbReference type="Gene3D" id="1.20.1510.10">
    <property type="entry name" value="Cation efflux protein transmembrane domain"/>
    <property type="match status" value="1"/>
</dbReference>